<evidence type="ECO:0000313" key="6">
    <source>
        <dbReference type="Proteomes" id="UP000253919"/>
    </source>
</evidence>
<keyword evidence="1 3" id="KW-0597">Phosphoprotein</keyword>
<protein>
    <recommendedName>
        <fullName evidence="4">Response regulatory domain-containing protein</fullName>
    </recommendedName>
</protein>
<name>A0A369QP41_9BACT</name>
<evidence type="ECO:0000256" key="2">
    <source>
        <dbReference type="ARBA" id="ARBA00023012"/>
    </source>
</evidence>
<dbReference type="AlphaFoldDB" id="A0A369QP41"/>
<dbReference type="GO" id="GO:0000160">
    <property type="term" value="P:phosphorelay signal transduction system"/>
    <property type="evidence" value="ECO:0007669"/>
    <property type="project" value="UniProtKB-KW"/>
</dbReference>
<dbReference type="PROSITE" id="PS50110">
    <property type="entry name" value="RESPONSE_REGULATORY"/>
    <property type="match status" value="1"/>
</dbReference>
<evidence type="ECO:0000256" key="1">
    <source>
        <dbReference type="ARBA" id="ARBA00022553"/>
    </source>
</evidence>
<dbReference type="Gene3D" id="3.40.50.2300">
    <property type="match status" value="1"/>
</dbReference>
<organism evidence="5 6">
    <name type="scientific">Adhaeribacter pallidiroseus</name>
    <dbReference type="NCBI Taxonomy" id="2072847"/>
    <lineage>
        <taxon>Bacteria</taxon>
        <taxon>Pseudomonadati</taxon>
        <taxon>Bacteroidota</taxon>
        <taxon>Cytophagia</taxon>
        <taxon>Cytophagales</taxon>
        <taxon>Hymenobacteraceae</taxon>
        <taxon>Adhaeribacter</taxon>
    </lineage>
</organism>
<dbReference type="OrthoDB" id="1524091at2"/>
<feature type="domain" description="Response regulatory" evidence="4">
    <location>
        <begin position="3"/>
        <end position="119"/>
    </location>
</feature>
<evidence type="ECO:0000256" key="3">
    <source>
        <dbReference type="PROSITE-ProRule" id="PRU00169"/>
    </source>
</evidence>
<dbReference type="Proteomes" id="UP000253919">
    <property type="component" value="Unassembled WGS sequence"/>
</dbReference>
<dbReference type="SUPFAM" id="SSF52172">
    <property type="entry name" value="CheY-like"/>
    <property type="match status" value="1"/>
</dbReference>
<dbReference type="RefSeq" id="WP_115374098.1">
    <property type="nucleotide sequence ID" value="NZ_QASA01000001.1"/>
</dbReference>
<feature type="modified residue" description="4-aspartylphosphate" evidence="3">
    <location>
        <position position="54"/>
    </location>
</feature>
<dbReference type="EMBL" id="QASA01000001">
    <property type="protein sequence ID" value="RDC65027.1"/>
    <property type="molecule type" value="Genomic_DNA"/>
</dbReference>
<evidence type="ECO:0000259" key="4">
    <source>
        <dbReference type="PROSITE" id="PS50110"/>
    </source>
</evidence>
<dbReference type="InterPro" id="IPR050595">
    <property type="entry name" value="Bact_response_regulator"/>
</dbReference>
<dbReference type="InterPro" id="IPR001789">
    <property type="entry name" value="Sig_transdc_resp-reg_receiver"/>
</dbReference>
<dbReference type="Pfam" id="PF00072">
    <property type="entry name" value="Response_reg"/>
    <property type="match status" value="1"/>
</dbReference>
<keyword evidence="2" id="KW-0902">Two-component regulatory system</keyword>
<evidence type="ECO:0000313" key="5">
    <source>
        <dbReference type="EMBL" id="RDC65027.1"/>
    </source>
</evidence>
<keyword evidence="6" id="KW-1185">Reference proteome</keyword>
<accession>A0A369QP41</accession>
<dbReference type="InterPro" id="IPR011006">
    <property type="entry name" value="CheY-like_superfamily"/>
</dbReference>
<dbReference type="SMART" id="SM00448">
    <property type="entry name" value="REC"/>
    <property type="match status" value="1"/>
</dbReference>
<dbReference type="PANTHER" id="PTHR44591:SF14">
    <property type="entry name" value="PROTEIN PILG"/>
    <property type="match status" value="1"/>
</dbReference>
<sequence>MKKVMLVDDNLINNFVMKKVISNVDEHLPVLDYTDAHQALLTLEEVNPTVIFLDLNMPVLDGWQFLECMVAKNMNYKVYILTSSTSELDRQRSANYPNVVRFLNKPLAEAEVAAILHVA</sequence>
<gene>
    <name evidence="5" type="ORF">AHMF7616_03650</name>
</gene>
<dbReference type="PANTHER" id="PTHR44591">
    <property type="entry name" value="STRESS RESPONSE REGULATOR PROTEIN 1"/>
    <property type="match status" value="1"/>
</dbReference>
<proteinExistence type="predicted"/>
<reference evidence="5 6" key="1">
    <citation type="submission" date="2018-04" db="EMBL/GenBank/DDBJ databases">
        <title>Adhaeribacter sp. HMF7616 genome sequencing and assembly.</title>
        <authorList>
            <person name="Kang H."/>
            <person name="Kang J."/>
            <person name="Cha I."/>
            <person name="Kim H."/>
            <person name="Joh K."/>
        </authorList>
    </citation>
    <scope>NUCLEOTIDE SEQUENCE [LARGE SCALE GENOMIC DNA]</scope>
    <source>
        <strain evidence="5 6">HMF7616</strain>
    </source>
</reference>
<comment type="caution">
    <text evidence="5">The sequence shown here is derived from an EMBL/GenBank/DDBJ whole genome shotgun (WGS) entry which is preliminary data.</text>
</comment>